<dbReference type="InterPro" id="IPR012337">
    <property type="entry name" value="RNaseH-like_sf"/>
</dbReference>
<reference evidence="1 2" key="1">
    <citation type="submission" date="2016-12" db="EMBL/GenBank/DDBJ databases">
        <title>Whole genome Sequence of Mycobacteriophages.</title>
        <authorList>
            <person name="Bajpai U."/>
        </authorList>
    </citation>
    <scope>NUCLEOTIDE SEQUENCE [LARGE SCALE GENOMIC DNA]</scope>
</reference>
<gene>
    <name evidence="1" type="primary">88</name>
    <name evidence="1" type="ORF">EniyanLRS_88</name>
</gene>
<dbReference type="GO" id="GO:0003676">
    <property type="term" value="F:nucleic acid binding"/>
    <property type="evidence" value="ECO:0007669"/>
    <property type="project" value="InterPro"/>
</dbReference>
<dbReference type="Gene3D" id="3.30.420.10">
    <property type="entry name" value="Ribonuclease H-like superfamily/Ribonuclease H"/>
    <property type="match status" value="1"/>
</dbReference>
<dbReference type="InterPro" id="IPR036397">
    <property type="entry name" value="RNaseH_sf"/>
</dbReference>
<accession>A0A2I2MPI6</accession>
<dbReference type="SUPFAM" id="SSF53098">
    <property type="entry name" value="Ribonuclease H-like"/>
    <property type="match status" value="1"/>
</dbReference>
<organism evidence="1 2">
    <name type="scientific">Mycobacterium phage EniyanLRS</name>
    <dbReference type="NCBI Taxonomy" id="1933770"/>
    <lineage>
        <taxon>Viruses</taxon>
        <taxon>Duplodnaviria</taxon>
        <taxon>Heunggongvirae</taxon>
        <taxon>Uroviricota</taxon>
        <taxon>Caudoviricetes</taxon>
        <taxon>Vilmaviridae</taxon>
        <taxon>Wildcatvirus</taxon>
        <taxon>Wildcatvirus wildcat</taxon>
        <taxon>Mycobacterium virus Wildcat</taxon>
    </lineage>
</organism>
<proteinExistence type="predicted"/>
<sequence length="286" mass="33473">MSEPRVVTLDIERQSAIVGGVWQLKQHGYIPPRNIIVPARTICFAWKWWGEDEIHFSSEWDPYDDGTICKPLPYRNTGLLEVYPGHEDMIRRARDVMSQADFVVGWNSKQFDMGNLRSHMAEYNMNPPAPHHDLDLIKVSRSQFGFMSHTLEEAAAHFGLDGKMPHSGELWNDLRWLPYFDPDGEKLQTSRSLMKQYNQRDVELTEQVFMKMIPWIPRLNLYGNPELADELDADIRCRRCNSDDLDWTAAGPRRFSSYWYRRFQCRTCGGWGHGNKSYYRQETSSD</sequence>
<dbReference type="Proteomes" id="UP000240702">
    <property type="component" value="Segment"/>
</dbReference>
<dbReference type="EMBL" id="KY385381">
    <property type="protein sequence ID" value="AQT25762.1"/>
    <property type="molecule type" value="Genomic_DNA"/>
</dbReference>
<protein>
    <submittedName>
        <fullName evidence="1">DnaQ-like DNA polymerase III subunit</fullName>
    </submittedName>
</protein>
<evidence type="ECO:0000313" key="2">
    <source>
        <dbReference type="Proteomes" id="UP000240702"/>
    </source>
</evidence>
<evidence type="ECO:0000313" key="1">
    <source>
        <dbReference type="EMBL" id="AQT25762.1"/>
    </source>
</evidence>
<name>A0A2I2MPI6_9CAUD</name>